<dbReference type="Proteomes" id="UP000607197">
    <property type="component" value="Unassembled WGS sequence"/>
</dbReference>
<gene>
    <name evidence="3" type="ORF">GCM10009039_04020</name>
</gene>
<proteinExistence type="inferred from homology"/>
<evidence type="ECO:0000313" key="4">
    <source>
        <dbReference type="Proteomes" id="UP000607197"/>
    </source>
</evidence>
<comment type="cofactor">
    <cofactor evidence="1">
        <name>a divalent metal cation</name>
        <dbReference type="ChEBI" id="CHEBI:60240"/>
    </cofactor>
</comment>
<protein>
    <recommendedName>
        <fullName evidence="1">Phosphoesterase</fullName>
        <ecNumber evidence="1">3.1.4.-</ecNumber>
    </recommendedName>
</protein>
<dbReference type="EC" id="3.1.4.-" evidence="1"/>
<keyword evidence="4" id="KW-1185">Reference proteome</keyword>
<dbReference type="SUPFAM" id="SSF56300">
    <property type="entry name" value="Metallo-dependent phosphatases"/>
    <property type="match status" value="1"/>
</dbReference>
<dbReference type="OrthoDB" id="9959at2157"/>
<comment type="similarity">
    <text evidence="1">Belongs to the metallophosphoesterase superfamily. YfcE family.</text>
</comment>
<dbReference type="PANTHER" id="PTHR11124">
    <property type="entry name" value="VACUOLAR SORTING PROTEIN VPS29"/>
    <property type="match status" value="1"/>
</dbReference>
<evidence type="ECO:0000259" key="2">
    <source>
        <dbReference type="Pfam" id="PF12850"/>
    </source>
</evidence>
<accession>A0A830F2I8</accession>
<dbReference type="RefSeq" id="WP_188975317.1">
    <property type="nucleotide sequence ID" value="NZ_BMPG01000001.1"/>
</dbReference>
<dbReference type="GO" id="GO:0046872">
    <property type="term" value="F:metal ion binding"/>
    <property type="evidence" value="ECO:0007669"/>
    <property type="project" value="UniProtKB-KW"/>
</dbReference>
<dbReference type="EMBL" id="BMPG01000001">
    <property type="protein sequence ID" value="GGL49043.1"/>
    <property type="molecule type" value="Genomic_DNA"/>
</dbReference>
<dbReference type="GO" id="GO:0016787">
    <property type="term" value="F:hydrolase activity"/>
    <property type="evidence" value="ECO:0007669"/>
    <property type="project" value="UniProtKB-UniRule"/>
</dbReference>
<dbReference type="Pfam" id="PF12850">
    <property type="entry name" value="Metallophos_2"/>
    <property type="match status" value="1"/>
</dbReference>
<dbReference type="InterPro" id="IPR029052">
    <property type="entry name" value="Metallo-depent_PP-like"/>
</dbReference>
<reference evidence="3" key="2">
    <citation type="submission" date="2020-09" db="EMBL/GenBank/DDBJ databases">
        <authorList>
            <person name="Sun Q."/>
            <person name="Ohkuma M."/>
        </authorList>
    </citation>
    <scope>NUCLEOTIDE SEQUENCE</scope>
    <source>
        <strain evidence="3">JCM 19596</strain>
    </source>
</reference>
<feature type="domain" description="Calcineurin-like phosphoesterase" evidence="2">
    <location>
        <begin position="1"/>
        <end position="170"/>
    </location>
</feature>
<dbReference type="AlphaFoldDB" id="A0A830F2I8"/>
<evidence type="ECO:0000256" key="1">
    <source>
        <dbReference type="RuleBase" id="RU362039"/>
    </source>
</evidence>
<sequence>MQVAILSDTHLPEPADELPDAFRERIADADHVIHAGDTASEQALADLRSLTGDLTAVYGNADPDDIDLPKVAALDVVDVTFVVTHGMINHVRAAVYPSSAGLVLSRDDWLDAVTDTARARAGGEETVIAVGGHIHEVVDEIHDGIRALNPGTACGVGVDSATMMTASVDDGDVDVTVHEA</sequence>
<organism evidence="3 4">
    <name type="scientific">Halocalculus aciditolerans</name>
    <dbReference type="NCBI Taxonomy" id="1383812"/>
    <lineage>
        <taxon>Archaea</taxon>
        <taxon>Methanobacteriati</taxon>
        <taxon>Methanobacteriota</taxon>
        <taxon>Stenosarchaea group</taxon>
        <taxon>Halobacteria</taxon>
        <taxon>Halobacteriales</taxon>
        <taxon>Halobacteriaceae</taxon>
        <taxon>Halocalculus</taxon>
    </lineage>
</organism>
<dbReference type="NCBIfam" id="TIGR00040">
    <property type="entry name" value="yfcE"/>
    <property type="match status" value="1"/>
</dbReference>
<reference evidence="3" key="1">
    <citation type="journal article" date="2014" name="Int. J. Syst. Evol. Microbiol.">
        <title>Complete genome sequence of Corynebacterium casei LMG S-19264T (=DSM 44701T), isolated from a smear-ripened cheese.</title>
        <authorList>
            <consortium name="US DOE Joint Genome Institute (JGI-PGF)"/>
            <person name="Walter F."/>
            <person name="Albersmeier A."/>
            <person name="Kalinowski J."/>
            <person name="Ruckert C."/>
        </authorList>
    </citation>
    <scope>NUCLEOTIDE SEQUENCE</scope>
    <source>
        <strain evidence="3">JCM 19596</strain>
    </source>
</reference>
<evidence type="ECO:0000313" key="3">
    <source>
        <dbReference type="EMBL" id="GGL49043.1"/>
    </source>
</evidence>
<name>A0A830F2I8_9EURY</name>
<comment type="caution">
    <text evidence="3">The sequence shown here is derived from an EMBL/GenBank/DDBJ whole genome shotgun (WGS) entry which is preliminary data.</text>
</comment>
<dbReference type="Gene3D" id="3.60.21.10">
    <property type="match status" value="1"/>
</dbReference>
<keyword evidence="1" id="KW-0479">Metal-binding</keyword>
<dbReference type="InterPro" id="IPR000979">
    <property type="entry name" value="Phosphodiesterase_MJ0936/Vps29"/>
</dbReference>
<dbReference type="InterPro" id="IPR024654">
    <property type="entry name" value="Calcineurin-like_PHP_lpxH"/>
</dbReference>